<evidence type="ECO:0000313" key="2">
    <source>
        <dbReference type="EMBL" id="PWI68865.1"/>
    </source>
</evidence>
<dbReference type="EMBL" id="LCWV01000013">
    <property type="protein sequence ID" value="PWI68865.1"/>
    <property type="molecule type" value="Genomic_DNA"/>
</dbReference>
<gene>
    <name evidence="2" type="ORF">PCL_01250</name>
</gene>
<proteinExistence type="predicted"/>
<feature type="compositionally biased region" description="Basic and acidic residues" evidence="1">
    <location>
        <begin position="1"/>
        <end position="27"/>
    </location>
</feature>
<evidence type="ECO:0000313" key="3">
    <source>
        <dbReference type="Proteomes" id="UP000245956"/>
    </source>
</evidence>
<organism evidence="2 3">
    <name type="scientific">Purpureocillium lilacinum</name>
    <name type="common">Paecilomyces lilacinus</name>
    <dbReference type="NCBI Taxonomy" id="33203"/>
    <lineage>
        <taxon>Eukaryota</taxon>
        <taxon>Fungi</taxon>
        <taxon>Dikarya</taxon>
        <taxon>Ascomycota</taxon>
        <taxon>Pezizomycotina</taxon>
        <taxon>Sordariomycetes</taxon>
        <taxon>Hypocreomycetidae</taxon>
        <taxon>Hypocreales</taxon>
        <taxon>Ophiocordycipitaceae</taxon>
        <taxon>Purpureocillium</taxon>
    </lineage>
</organism>
<name>A0A2U3E2X3_PURLI</name>
<reference evidence="2 3" key="1">
    <citation type="journal article" date="2016" name="Front. Microbiol.">
        <title>Genome and transcriptome sequences reveal the specific parasitism of the nematophagous Purpureocillium lilacinum 36-1.</title>
        <authorList>
            <person name="Xie J."/>
            <person name="Li S."/>
            <person name="Mo C."/>
            <person name="Xiao X."/>
            <person name="Peng D."/>
            <person name="Wang G."/>
            <person name="Xiao Y."/>
        </authorList>
    </citation>
    <scope>NUCLEOTIDE SEQUENCE [LARGE SCALE GENOMIC DNA]</scope>
    <source>
        <strain evidence="2 3">36-1</strain>
    </source>
</reference>
<dbReference type="Proteomes" id="UP000245956">
    <property type="component" value="Unassembled WGS sequence"/>
</dbReference>
<sequence>MEDVNQRDRLRQHESCERKREEKKTTAQEDVTVQGPPSLPHASGDPPLTTTSTPPPPLATARSSGTGPDHGRSVPGAGVPLAPGDGQMPRSEAQAEARQFNMATAARQTCTAPRTGPQVRLGRDVGLQCDPDCTSIHGIVMNGIAP</sequence>
<dbReference type="AlphaFoldDB" id="A0A2U3E2X3"/>
<evidence type="ECO:0000256" key="1">
    <source>
        <dbReference type="SAM" id="MobiDB-lite"/>
    </source>
</evidence>
<accession>A0A2U3E2X3</accession>
<comment type="caution">
    <text evidence="2">The sequence shown here is derived from an EMBL/GenBank/DDBJ whole genome shotgun (WGS) entry which is preliminary data.</text>
</comment>
<feature type="region of interest" description="Disordered" evidence="1">
    <location>
        <begin position="1"/>
        <end position="97"/>
    </location>
</feature>
<protein>
    <submittedName>
        <fullName evidence="2">Uncharacterized protein</fullName>
    </submittedName>
</protein>